<accession>A0A9D7SGP9</accession>
<proteinExistence type="predicted"/>
<sequence length="408" mass="45148">MRMAVFHPAFESVGGAEILAAAQAGYYRDQGLAPDLVTLGYDPQRWSSRLAGIPVRMVEKRHWTDLFHGLGAAAKLRVRGLRAEKVLRDYDLVVAHNFPAHAMLGAASIKGKKIWQCNEPPRGIHVREANPVLTARLLATGGSGPEEATRQFQRTLAAHDRNMGRSSTARARRDFELEAARHLDQIYAISEFSRDNARRIYGRCDEDVIYPIVRFPEGGIARRGLDRAVRRILVHSRLEILKNIDTVIRGFGAFSKQSPVPCELHVVGEGPLKESLTSLSGELCPAGRVIFHGYLPDRDLASVYERCDVFALLTLDEPFGMVFPEAAAKGLLMVGPDHGGPLEILDGGRLGWTIDAFSPEALCDVFQEIWSLDDQAVDHRRERADQACRSRFGLAALGPRLMKLVAAD</sequence>
<organism evidence="2 3">
    <name type="scientific">Candidatus Geothrix skivensis</name>
    <dbReference type="NCBI Taxonomy" id="2954439"/>
    <lineage>
        <taxon>Bacteria</taxon>
        <taxon>Pseudomonadati</taxon>
        <taxon>Acidobacteriota</taxon>
        <taxon>Holophagae</taxon>
        <taxon>Holophagales</taxon>
        <taxon>Holophagaceae</taxon>
        <taxon>Geothrix</taxon>
    </lineage>
</organism>
<reference evidence="2" key="1">
    <citation type="submission" date="2020-10" db="EMBL/GenBank/DDBJ databases">
        <title>Connecting structure to function with the recovery of over 1000 high-quality activated sludge metagenome-assembled genomes encoding full-length rRNA genes using long-read sequencing.</title>
        <authorList>
            <person name="Singleton C.M."/>
            <person name="Petriglieri F."/>
            <person name="Kristensen J.M."/>
            <person name="Kirkegaard R.H."/>
            <person name="Michaelsen T.Y."/>
            <person name="Andersen M.H."/>
            <person name="Karst S.M."/>
            <person name="Dueholm M.S."/>
            <person name="Nielsen P.H."/>
            <person name="Albertsen M."/>
        </authorList>
    </citation>
    <scope>NUCLEOTIDE SEQUENCE</scope>
    <source>
        <strain evidence="2">Skiv_18-Q3-R9-52_MAXAC.067</strain>
    </source>
</reference>
<dbReference type="Pfam" id="PF00534">
    <property type="entry name" value="Glycos_transf_1"/>
    <property type="match status" value="1"/>
</dbReference>
<dbReference type="InterPro" id="IPR001296">
    <property type="entry name" value="Glyco_trans_1"/>
</dbReference>
<protein>
    <submittedName>
        <fullName evidence="2">Glycosyltransferase family 4 protein</fullName>
    </submittedName>
</protein>
<dbReference type="Gene3D" id="3.40.50.2000">
    <property type="entry name" value="Glycogen Phosphorylase B"/>
    <property type="match status" value="2"/>
</dbReference>
<dbReference type="CDD" id="cd03801">
    <property type="entry name" value="GT4_PimA-like"/>
    <property type="match status" value="1"/>
</dbReference>
<dbReference type="PANTHER" id="PTHR45947">
    <property type="entry name" value="SULFOQUINOVOSYL TRANSFERASE SQD2"/>
    <property type="match status" value="1"/>
</dbReference>
<dbReference type="SUPFAM" id="SSF53756">
    <property type="entry name" value="UDP-Glycosyltransferase/glycogen phosphorylase"/>
    <property type="match status" value="1"/>
</dbReference>
<evidence type="ECO:0000259" key="1">
    <source>
        <dbReference type="Pfam" id="PF00534"/>
    </source>
</evidence>
<evidence type="ECO:0000313" key="2">
    <source>
        <dbReference type="EMBL" id="MBK9795898.1"/>
    </source>
</evidence>
<gene>
    <name evidence="2" type="ORF">IPP58_05290</name>
</gene>
<name>A0A9D7SGP9_9BACT</name>
<dbReference type="GO" id="GO:0016757">
    <property type="term" value="F:glycosyltransferase activity"/>
    <property type="evidence" value="ECO:0007669"/>
    <property type="project" value="InterPro"/>
</dbReference>
<comment type="caution">
    <text evidence="2">The sequence shown here is derived from an EMBL/GenBank/DDBJ whole genome shotgun (WGS) entry which is preliminary data.</text>
</comment>
<evidence type="ECO:0000313" key="3">
    <source>
        <dbReference type="Proteomes" id="UP000886657"/>
    </source>
</evidence>
<dbReference type="InterPro" id="IPR050194">
    <property type="entry name" value="Glycosyltransferase_grp1"/>
</dbReference>
<dbReference type="EMBL" id="JADKIO010000005">
    <property type="protein sequence ID" value="MBK9795898.1"/>
    <property type="molecule type" value="Genomic_DNA"/>
</dbReference>
<feature type="domain" description="Glycosyl transferase family 1" evidence="1">
    <location>
        <begin position="231"/>
        <end position="373"/>
    </location>
</feature>
<dbReference type="Proteomes" id="UP000886657">
    <property type="component" value="Unassembled WGS sequence"/>
</dbReference>
<dbReference type="PANTHER" id="PTHR45947:SF3">
    <property type="entry name" value="SULFOQUINOVOSYL TRANSFERASE SQD2"/>
    <property type="match status" value="1"/>
</dbReference>
<dbReference type="AlphaFoldDB" id="A0A9D7SGP9"/>